<protein>
    <submittedName>
        <fullName evidence="7">DUF92 domain-containing protein</fullName>
    </submittedName>
</protein>
<feature type="transmembrane region" description="Helical" evidence="6">
    <location>
        <begin position="186"/>
        <end position="206"/>
    </location>
</feature>
<evidence type="ECO:0000256" key="6">
    <source>
        <dbReference type="SAM" id="Phobius"/>
    </source>
</evidence>
<reference evidence="7" key="1">
    <citation type="journal article" date="2020" name="mSystems">
        <title>Genome- and Community-Level Interaction Insights into Carbon Utilization and Element Cycling Functions of Hydrothermarchaeota in Hydrothermal Sediment.</title>
        <authorList>
            <person name="Zhou Z."/>
            <person name="Liu Y."/>
            <person name="Xu W."/>
            <person name="Pan J."/>
            <person name="Luo Z.H."/>
            <person name="Li M."/>
        </authorList>
    </citation>
    <scope>NUCLEOTIDE SEQUENCE [LARGE SCALE GENOMIC DNA]</scope>
    <source>
        <strain evidence="7">HyVt-460</strain>
    </source>
</reference>
<accession>A0A7V5RP37</accession>
<evidence type="ECO:0000256" key="2">
    <source>
        <dbReference type="ARBA" id="ARBA00009012"/>
    </source>
</evidence>
<feature type="transmembrane region" description="Helical" evidence="6">
    <location>
        <begin position="417"/>
        <end position="441"/>
    </location>
</feature>
<feature type="transmembrane region" description="Helical" evidence="6">
    <location>
        <begin position="122"/>
        <end position="141"/>
    </location>
</feature>
<sequence>MTNYLFPQNMAEWQTLGLFFLTLGVVLALAEGLKKYLSLSDEFSRKFVHVAVGVLVWIYSVNLDAPNVIIFLSLIFTLINFVVLKFNLLPALSTKRISYGTVFYPLTIAISAWVFWYDDKNIFYISVWVLAVADALAAVVGQSVKTPLRLKVWHDVKSLQGALAMFASSTLIVFLVYYINGETSSALPLWLLAPVAGIFIALAELISARGSDNFSVVLATAFILNALSHGTEAAAMNYVWATAIGALFVLTVVALKLLSPEGGVATYLMAIVIYGVGGWTWALPIVVFFISSSLLSFFKSGYKKRFKEQFSKTSRRDGHQVFANGGVALLVAFIYYLYPQPNLYFIYLAALAAANADTWGTELGVLSPGRPRLISTMEKVEKGRSGAVSLIGFLASFLGSLAVVAAGYLLLPLQNLSLFYLAALISGFFSSLADSIIGASLQAQFRNKNGLLTEKDEQGSLALVSGWRWMNNDWVNFLSISLASLFCGLLISLIS</sequence>
<name>A0A7V5RP37_CALAY</name>
<proteinExistence type="inferred from homology"/>
<keyword evidence="4 6" id="KW-1133">Transmembrane helix</keyword>
<feature type="transmembrane region" description="Helical" evidence="6">
    <location>
        <begin position="265"/>
        <end position="298"/>
    </location>
</feature>
<dbReference type="Pfam" id="PF01940">
    <property type="entry name" value="DUF92"/>
    <property type="match status" value="1"/>
</dbReference>
<evidence type="ECO:0000256" key="3">
    <source>
        <dbReference type="ARBA" id="ARBA00022692"/>
    </source>
</evidence>
<dbReference type="PANTHER" id="PTHR13353:SF5">
    <property type="entry name" value="TRANSMEMBRANE PROTEIN 19"/>
    <property type="match status" value="1"/>
</dbReference>
<evidence type="ECO:0000313" key="7">
    <source>
        <dbReference type="EMBL" id="HHM02151.1"/>
    </source>
</evidence>
<feature type="transmembrane region" description="Helical" evidence="6">
    <location>
        <begin position="474"/>
        <end position="494"/>
    </location>
</feature>
<dbReference type="Proteomes" id="UP000885771">
    <property type="component" value="Unassembled WGS sequence"/>
</dbReference>
<feature type="transmembrane region" description="Helical" evidence="6">
    <location>
        <begin position="13"/>
        <end position="31"/>
    </location>
</feature>
<keyword evidence="5 6" id="KW-0472">Membrane</keyword>
<feature type="transmembrane region" description="Helical" evidence="6">
    <location>
        <begin position="97"/>
        <end position="116"/>
    </location>
</feature>
<dbReference type="GO" id="GO:0016020">
    <property type="term" value="C:membrane"/>
    <property type="evidence" value="ECO:0007669"/>
    <property type="project" value="UniProtKB-SubCell"/>
</dbReference>
<gene>
    <name evidence="7" type="ORF">ENJ15_04005</name>
</gene>
<comment type="similarity">
    <text evidence="2">Belongs to the TMEM19 family.</text>
</comment>
<feature type="transmembrane region" description="Helical" evidence="6">
    <location>
        <begin position="43"/>
        <end position="62"/>
    </location>
</feature>
<dbReference type="InterPro" id="IPR002794">
    <property type="entry name" value="DUF92_TMEM19"/>
</dbReference>
<feature type="transmembrane region" description="Helical" evidence="6">
    <location>
        <begin position="68"/>
        <end position="88"/>
    </location>
</feature>
<dbReference type="AlphaFoldDB" id="A0A7V5RP37"/>
<keyword evidence="3 6" id="KW-0812">Transmembrane</keyword>
<evidence type="ECO:0000256" key="1">
    <source>
        <dbReference type="ARBA" id="ARBA00004141"/>
    </source>
</evidence>
<feature type="transmembrane region" description="Helical" evidence="6">
    <location>
        <begin position="344"/>
        <end position="366"/>
    </location>
</feature>
<organism evidence="7">
    <name type="scientific">Caldithrix abyssi</name>
    <dbReference type="NCBI Taxonomy" id="187145"/>
    <lineage>
        <taxon>Bacteria</taxon>
        <taxon>Pseudomonadati</taxon>
        <taxon>Calditrichota</taxon>
        <taxon>Calditrichia</taxon>
        <taxon>Calditrichales</taxon>
        <taxon>Calditrichaceae</taxon>
        <taxon>Caldithrix</taxon>
    </lineage>
</organism>
<feature type="transmembrane region" description="Helical" evidence="6">
    <location>
        <begin position="162"/>
        <end position="180"/>
    </location>
</feature>
<feature type="transmembrane region" description="Helical" evidence="6">
    <location>
        <begin position="387"/>
        <end position="411"/>
    </location>
</feature>
<dbReference type="EMBL" id="DRLI01000153">
    <property type="protein sequence ID" value="HHM02151.1"/>
    <property type="molecule type" value="Genomic_DNA"/>
</dbReference>
<comment type="caution">
    <text evidence="7">The sequence shown here is derived from an EMBL/GenBank/DDBJ whole genome shotgun (WGS) entry which is preliminary data.</text>
</comment>
<evidence type="ECO:0000256" key="5">
    <source>
        <dbReference type="ARBA" id="ARBA00023136"/>
    </source>
</evidence>
<evidence type="ECO:0000256" key="4">
    <source>
        <dbReference type="ARBA" id="ARBA00022989"/>
    </source>
</evidence>
<dbReference type="PANTHER" id="PTHR13353">
    <property type="entry name" value="TRANSMEMBRANE PROTEIN 19"/>
    <property type="match status" value="1"/>
</dbReference>
<feature type="transmembrane region" description="Helical" evidence="6">
    <location>
        <begin position="319"/>
        <end position="338"/>
    </location>
</feature>
<feature type="transmembrane region" description="Helical" evidence="6">
    <location>
        <begin position="238"/>
        <end position="259"/>
    </location>
</feature>
<comment type="subcellular location">
    <subcellularLocation>
        <location evidence="1">Membrane</location>
        <topology evidence="1">Multi-pass membrane protein</topology>
    </subcellularLocation>
</comment>